<keyword evidence="10" id="KW-1185">Reference proteome</keyword>
<reference evidence="10" key="1">
    <citation type="submission" date="2020-09" db="EMBL/GenBank/DDBJ databases">
        <title>The genome sequence of strain Labrenzia suaedae 4C16A.</title>
        <authorList>
            <person name="Liu Y."/>
        </authorList>
    </citation>
    <scope>NUCLEOTIDE SEQUENCE [LARGE SCALE GENOMIC DNA]</scope>
    <source>
        <strain evidence="10">4C16A</strain>
    </source>
</reference>
<evidence type="ECO:0000256" key="5">
    <source>
        <dbReference type="ARBA" id="ARBA00023295"/>
    </source>
</evidence>
<keyword evidence="5 7" id="KW-0326">Glycosidase</keyword>
<dbReference type="InterPro" id="IPR050386">
    <property type="entry name" value="Glycosyl_hydrolase_5"/>
</dbReference>
<evidence type="ECO:0000256" key="7">
    <source>
        <dbReference type="RuleBase" id="RU361153"/>
    </source>
</evidence>
<keyword evidence="4" id="KW-0119">Carbohydrate metabolism</keyword>
<evidence type="ECO:0000259" key="8">
    <source>
        <dbReference type="Pfam" id="PF00150"/>
    </source>
</evidence>
<proteinExistence type="inferred from homology"/>
<protein>
    <submittedName>
        <fullName evidence="9">Cellulase family glycosylhydrolase</fullName>
    </submittedName>
</protein>
<keyword evidence="2 7" id="KW-0378">Hydrolase</keyword>
<dbReference type="Gene3D" id="3.20.20.80">
    <property type="entry name" value="Glycosidases"/>
    <property type="match status" value="1"/>
</dbReference>
<organism evidence="9 10">
    <name type="scientific">Roseibium litorale</name>
    <dbReference type="NCBI Taxonomy" id="2803841"/>
    <lineage>
        <taxon>Bacteria</taxon>
        <taxon>Pseudomonadati</taxon>
        <taxon>Pseudomonadota</taxon>
        <taxon>Alphaproteobacteria</taxon>
        <taxon>Hyphomicrobiales</taxon>
        <taxon>Stappiaceae</taxon>
        <taxon>Roseibium</taxon>
    </lineage>
</organism>
<dbReference type="Pfam" id="PF00150">
    <property type="entry name" value="Cellulase"/>
    <property type="match status" value="1"/>
</dbReference>
<accession>A0ABR9CQ47</accession>
<comment type="caution">
    <text evidence="9">The sequence shown here is derived from an EMBL/GenBank/DDBJ whole genome shotgun (WGS) entry which is preliminary data.</text>
</comment>
<dbReference type="PROSITE" id="PS51257">
    <property type="entry name" value="PROKAR_LIPOPROTEIN"/>
    <property type="match status" value="1"/>
</dbReference>
<evidence type="ECO:0000313" key="9">
    <source>
        <dbReference type="EMBL" id="MBD8892422.1"/>
    </source>
</evidence>
<evidence type="ECO:0000256" key="4">
    <source>
        <dbReference type="ARBA" id="ARBA00023277"/>
    </source>
</evidence>
<comment type="similarity">
    <text evidence="1 7">Belongs to the glycosyl hydrolase 5 (cellulase A) family.</text>
</comment>
<dbReference type="Proteomes" id="UP000632063">
    <property type="component" value="Unassembled WGS sequence"/>
</dbReference>
<feature type="domain" description="Glycoside hydrolase family 5" evidence="8">
    <location>
        <begin position="91"/>
        <end position="403"/>
    </location>
</feature>
<name>A0ABR9CQ47_9HYPH</name>
<dbReference type="EMBL" id="JACYXI010000007">
    <property type="protein sequence ID" value="MBD8892422.1"/>
    <property type="molecule type" value="Genomic_DNA"/>
</dbReference>
<dbReference type="PANTHER" id="PTHR31297:SF41">
    <property type="entry name" value="ENDOGLUCANASE, PUTATIVE (AFU_ORTHOLOGUE AFUA_5G01830)-RELATED"/>
    <property type="match status" value="1"/>
</dbReference>
<evidence type="ECO:0000256" key="2">
    <source>
        <dbReference type="ARBA" id="ARBA00022801"/>
    </source>
</evidence>
<dbReference type="PANTHER" id="PTHR31297">
    <property type="entry name" value="GLUCAN ENDO-1,6-BETA-GLUCOSIDASE B"/>
    <property type="match status" value="1"/>
</dbReference>
<keyword evidence="6" id="KW-0624">Polysaccharide degradation</keyword>
<sequence length="438" mass="49008">MKRGSTAKIILGLTALATAACLAFFFIALRPQVMLQASAANTDQQLQVPHFRRGINLPRLLSFAYRDPAKPGAYLWPPFQGGMSRFSDDELKQLTGLGFDFVRLPVDAGPFLAASEPDRRLLLDDMRAWVLRLLDNNLTVMVDMHPATYASIWRPEDILKDPEGPAFAAYQGLLRDVARRIKDLPADKIALELMNEPQPRCVRESGEDWTVTQRRLYDTVREAAPDLPLVLTGGCWSSIDGLATLDPAGYDSRTLYDIHFYEPHFFTHQSLIWASPPARYIAGLSYPWTNGSVERTEQLTKAHLDQLAKSGHAQPDNAFAQAAKEIRSYYGRKRPDKATMGSRFKVISDWAERYGLSHSRIVIGEFGAARIPDYIPDDSSRIAWYRDLRLTAEENGFGWALWDDHAGFGILTGNGNTEIDRQVVEALGLNAAGLPQSR</sequence>
<reference evidence="9 10" key="2">
    <citation type="journal article" date="2021" name="Int. J. Syst. Evol. Microbiol.">
        <title>Roseibium litorale sp. nov., isolated from a tidal flat sediment and proposal for the reclassification of Labrenzia polysiphoniae as Roseibium polysiphoniae comb. nov.</title>
        <authorList>
            <person name="Liu Y."/>
            <person name="Pei T."/>
            <person name="Du J."/>
            <person name="Chao M."/>
            <person name="Deng M.R."/>
            <person name="Zhu H."/>
        </authorList>
    </citation>
    <scope>NUCLEOTIDE SEQUENCE [LARGE SCALE GENOMIC DNA]</scope>
    <source>
        <strain evidence="9 10">4C16A</strain>
    </source>
</reference>
<dbReference type="RefSeq" id="WP_192148548.1">
    <property type="nucleotide sequence ID" value="NZ_JACYXI010000007.1"/>
</dbReference>
<keyword evidence="3" id="KW-0136">Cellulose degradation</keyword>
<evidence type="ECO:0000256" key="3">
    <source>
        <dbReference type="ARBA" id="ARBA00023001"/>
    </source>
</evidence>
<evidence type="ECO:0000313" key="10">
    <source>
        <dbReference type="Proteomes" id="UP000632063"/>
    </source>
</evidence>
<dbReference type="InterPro" id="IPR001547">
    <property type="entry name" value="Glyco_hydro_5"/>
</dbReference>
<dbReference type="SUPFAM" id="SSF51445">
    <property type="entry name" value="(Trans)glycosidases"/>
    <property type="match status" value="1"/>
</dbReference>
<evidence type="ECO:0000256" key="1">
    <source>
        <dbReference type="ARBA" id="ARBA00005641"/>
    </source>
</evidence>
<gene>
    <name evidence="9" type="ORF">IG616_12745</name>
</gene>
<evidence type="ECO:0000256" key="6">
    <source>
        <dbReference type="ARBA" id="ARBA00023326"/>
    </source>
</evidence>
<dbReference type="InterPro" id="IPR017853">
    <property type="entry name" value="GH"/>
</dbReference>